<dbReference type="PROSITE" id="PS00409">
    <property type="entry name" value="PROKAR_NTER_METHYL"/>
    <property type="match status" value="1"/>
</dbReference>
<keyword evidence="2" id="KW-1133">Transmembrane helix</keyword>
<dbReference type="SUPFAM" id="SSF54523">
    <property type="entry name" value="Pili subunits"/>
    <property type="match status" value="1"/>
</dbReference>
<dbReference type="Pfam" id="PF07963">
    <property type="entry name" value="N_methyl"/>
    <property type="match status" value="1"/>
</dbReference>
<keyword evidence="1" id="KW-0488">Methylation</keyword>
<dbReference type="Gene3D" id="3.30.700.10">
    <property type="entry name" value="Glycoprotein, Type 4 Pilin"/>
    <property type="match status" value="1"/>
</dbReference>
<dbReference type="InterPro" id="IPR012902">
    <property type="entry name" value="N_methyl_site"/>
</dbReference>
<keyword evidence="2" id="KW-0812">Transmembrane</keyword>
<dbReference type="RefSeq" id="WP_099034875.1">
    <property type="nucleotide sequence ID" value="NZ_BMGJ01000008.1"/>
</dbReference>
<evidence type="ECO:0000256" key="2">
    <source>
        <dbReference type="SAM" id="Phobius"/>
    </source>
</evidence>
<dbReference type="EMBL" id="BMGJ01000008">
    <property type="protein sequence ID" value="GGD66437.1"/>
    <property type="molecule type" value="Genomic_DNA"/>
</dbReference>
<dbReference type="Proteomes" id="UP000614272">
    <property type="component" value="Unassembled WGS sequence"/>
</dbReference>
<name>A0ABQ1RD15_9ALTE</name>
<gene>
    <name evidence="3" type="primary">pilE</name>
    <name evidence="3" type="ORF">GCM10011357_22100</name>
</gene>
<keyword evidence="2" id="KW-0472">Membrane</keyword>
<sequence>MKVKISAGFTLIELMIVVAIVGIIAVIAVPSYQKQISGSRRNDAKQSLLLLQLRQEAYRLENDQYANTATLGMPASDYYTFTVEDDGVTTYTLKATAKGSQMSDALCSPLTLDQSMNKAPAGCW</sequence>
<proteinExistence type="predicted"/>
<feature type="transmembrane region" description="Helical" evidence="2">
    <location>
        <begin position="6"/>
        <end position="32"/>
    </location>
</feature>
<dbReference type="PANTHER" id="PTHR30093:SF47">
    <property type="entry name" value="TYPE IV PILUS NON-CORE MINOR PILIN PILE"/>
    <property type="match status" value="1"/>
</dbReference>
<evidence type="ECO:0000313" key="4">
    <source>
        <dbReference type="Proteomes" id="UP000614272"/>
    </source>
</evidence>
<reference evidence="4" key="1">
    <citation type="journal article" date="2019" name="Int. J. Syst. Evol. Microbiol.">
        <title>The Global Catalogue of Microorganisms (GCM) 10K type strain sequencing project: providing services to taxonomists for standard genome sequencing and annotation.</title>
        <authorList>
            <consortium name="The Broad Institute Genomics Platform"/>
            <consortium name="The Broad Institute Genome Sequencing Center for Infectious Disease"/>
            <person name="Wu L."/>
            <person name="Ma J."/>
        </authorList>
    </citation>
    <scope>NUCLEOTIDE SEQUENCE [LARGE SCALE GENOMIC DNA]</scope>
    <source>
        <strain evidence="4">CGMCC 1.12923</strain>
    </source>
</reference>
<dbReference type="PRINTS" id="PR00813">
    <property type="entry name" value="BCTERIALGSPG"/>
</dbReference>
<dbReference type="PANTHER" id="PTHR30093">
    <property type="entry name" value="GENERAL SECRETION PATHWAY PROTEIN G"/>
    <property type="match status" value="1"/>
</dbReference>
<keyword evidence="4" id="KW-1185">Reference proteome</keyword>
<dbReference type="InterPro" id="IPR045584">
    <property type="entry name" value="Pilin-like"/>
</dbReference>
<dbReference type="Pfam" id="PF16732">
    <property type="entry name" value="ComP_DUS"/>
    <property type="match status" value="1"/>
</dbReference>
<accession>A0ABQ1RD15</accession>
<comment type="caution">
    <text evidence="3">The sequence shown here is derived from an EMBL/GenBank/DDBJ whole genome shotgun (WGS) entry which is preliminary data.</text>
</comment>
<organism evidence="3 4">
    <name type="scientific">Lacimicrobium alkaliphilum</name>
    <dbReference type="NCBI Taxonomy" id="1526571"/>
    <lineage>
        <taxon>Bacteria</taxon>
        <taxon>Pseudomonadati</taxon>
        <taxon>Pseudomonadota</taxon>
        <taxon>Gammaproteobacteria</taxon>
        <taxon>Alteromonadales</taxon>
        <taxon>Alteromonadaceae</taxon>
        <taxon>Lacimicrobium</taxon>
    </lineage>
</organism>
<dbReference type="NCBIfam" id="TIGR02532">
    <property type="entry name" value="IV_pilin_GFxxxE"/>
    <property type="match status" value="1"/>
</dbReference>
<evidence type="ECO:0000313" key="3">
    <source>
        <dbReference type="EMBL" id="GGD66437.1"/>
    </source>
</evidence>
<dbReference type="InterPro" id="IPR031982">
    <property type="entry name" value="PilE-like"/>
</dbReference>
<dbReference type="InterPro" id="IPR000983">
    <property type="entry name" value="Bac_GSPG_pilin"/>
</dbReference>
<protein>
    <submittedName>
        <fullName evidence="3">Type IV minor pilin protein PilE</fullName>
    </submittedName>
</protein>
<evidence type="ECO:0000256" key="1">
    <source>
        <dbReference type="ARBA" id="ARBA00022481"/>
    </source>
</evidence>